<organism evidence="1 2">
    <name type="scientific">Neofusicoccum parvum</name>
    <dbReference type="NCBI Taxonomy" id="310453"/>
    <lineage>
        <taxon>Eukaryota</taxon>
        <taxon>Fungi</taxon>
        <taxon>Dikarya</taxon>
        <taxon>Ascomycota</taxon>
        <taxon>Pezizomycotina</taxon>
        <taxon>Dothideomycetes</taxon>
        <taxon>Dothideomycetes incertae sedis</taxon>
        <taxon>Botryosphaeriales</taxon>
        <taxon>Botryosphaeriaceae</taxon>
        <taxon>Neofusicoccum</taxon>
    </lineage>
</organism>
<evidence type="ECO:0000313" key="1">
    <source>
        <dbReference type="EMBL" id="GME26898.1"/>
    </source>
</evidence>
<sequence length="89" mass="9232">MAILTLLCSFCAEDAFGAVLAGCDFVTLDVPAEADGLTLTSLAFGVTFEADGFTPTSLAFGVTFEELFSAVSCFCSFSTGFALGFDADR</sequence>
<reference evidence="1" key="1">
    <citation type="submission" date="2024-09" db="EMBL/GenBank/DDBJ databases">
        <title>Draft Genome Sequences of Neofusicoccum parvum.</title>
        <authorList>
            <person name="Ashida A."/>
            <person name="Camagna M."/>
            <person name="Tanaka A."/>
            <person name="Takemoto D."/>
        </authorList>
    </citation>
    <scope>NUCLEOTIDE SEQUENCE</scope>
    <source>
        <strain evidence="1">PPO83</strain>
    </source>
</reference>
<dbReference type="Proteomes" id="UP001165186">
    <property type="component" value="Unassembled WGS sequence"/>
</dbReference>
<keyword evidence="2" id="KW-1185">Reference proteome</keyword>
<protein>
    <submittedName>
        <fullName evidence="1">Uncharacterized protein</fullName>
    </submittedName>
</protein>
<evidence type="ECO:0000313" key="2">
    <source>
        <dbReference type="Proteomes" id="UP001165186"/>
    </source>
</evidence>
<accession>A0ACB5S271</accession>
<gene>
    <name evidence="1" type="primary">g11467</name>
    <name evidence="1" type="ORF">NpPPO83_00011467</name>
</gene>
<comment type="caution">
    <text evidence="1">The sequence shown here is derived from an EMBL/GenBank/DDBJ whole genome shotgun (WGS) entry which is preliminary data.</text>
</comment>
<dbReference type="EMBL" id="BSXG01000032">
    <property type="protein sequence ID" value="GME26898.1"/>
    <property type="molecule type" value="Genomic_DNA"/>
</dbReference>
<name>A0ACB5S271_9PEZI</name>
<proteinExistence type="predicted"/>